<protein>
    <submittedName>
        <fullName evidence="10">Endopeptidase lytE, putative</fullName>
    </submittedName>
</protein>
<keyword evidence="2" id="KW-0645">Protease</keyword>
<dbReference type="PANTHER" id="PTHR47053">
    <property type="entry name" value="MUREIN DD-ENDOPEPTIDASE MEPH-RELATED"/>
    <property type="match status" value="1"/>
</dbReference>
<dbReference type="SUPFAM" id="SSF54001">
    <property type="entry name" value="Cysteine proteinases"/>
    <property type="match status" value="1"/>
</dbReference>
<evidence type="ECO:0000313" key="11">
    <source>
        <dbReference type="Proteomes" id="UP000002527"/>
    </source>
</evidence>
<feature type="region of interest" description="Disordered" evidence="7">
    <location>
        <begin position="335"/>
        <end position="398"/>
    </location>
</feature>
<gene>
    <name evidence="10" type="ordered locus">BCE_5301</name>
</gene>
<feature type="coiled-coil region" evidence="6">
    <location>
        <begin position="97"/>
        <end position="180"/>
    </location>
</feature>
<evidence type="ECO:0000256" key="8">
    <source>
        <dbReference type="SAM" id="Phobius"/>
    </source>
</evidence>
<evidence type="ECO:0000256" key="1">
    <source>
        <dbReference type="ARBA" id="ARBA00007074"/>
    </source>
</evidence>
<accession>Q72XS3</accession>
<dbReference type="InterPro" id="IPR057309">
    <property type="entry name" value="PcsB_CC"/>
</dbReference>
<dbReference type="PROSITE" id="PS51935">
    <property type="entry name" value="NLPC_P60"/>
    <property type="match status" value="1"/>
</dbReference>
<dbReference type="Gene3D" id="3.90.1720.10">
    <property type="entry name" value="endopeptidase domain like (from Nostoc punctiforme)"/>
    <property type="match status" value="1"/>
</dbReference>
<dbReference type="GO" id="GO:0008234">
    <property type="term" value="F:cysteine-type peptidase activity"/>
    <property type="evidence" value="ECO:0007669"/>
    <property type="project" value="UniProtKB-KW"/>
</dbReference>
<dbReference type="GO" id="GO:0006508">
    <property type="term" value="P:proteolysis"/>
    <property type="evidence" value="ECO:0007669"/>
    <property type="project" value="UniProtKB-KW"/>
</dbReference>
<dbReference type="EMBL" id="AE017194">
    <property type="protein sequence ID" value="AAS44201.1"/>
    <property type="molecule type" value="Genomic_DNA"/>
</dbReference>
<feature type="compositionally biased region" description="Basic and acidic residues" evidence="7">
    <location>
        <begin position="364"/>
        <end position="381"/>
    </location>
</feature>
<keyword evidence="8" id="KW-0472">Membrane</keyword>
<dbReference type="Pfam" id="PF24568">
    <property type="entry name" value="CC_PcsB"/>
    <property type="match status" value="1"/>
</dbReference>
<evidence type="ECO:0000256" key="7">
    <source>
        <dbReference type="SAM" id="MobiDB-lite"/>
    </source>
</evidence>
<dbReference type="InterPro" id="IPR051202">
    <property type="entry name" value="Peptidase_C40"/>
</dbReference>
<evidence type="ECO:0000256" key="3">
    <source>
        <dbReference type="ARBA" id="ARBA00022729"/>
    </source>
</evidence>
<dbReference type="Pfam" id="PF00877">
    <property type="entry name" value="NLPC_P60"/>
    <property type="match status" value="1"/>
</dbReference>
<proteinExistence type="inferred from homology"/>
<keyword evidence="5" id="KW-0788">Thiol protease</keyword>
<dbReference type="KEGG" id="bca:BCE_5301"/>
<keyword evidence="8" id="KW-0812">Transmembrane</keyword>
<evidence type="ECO:0000256" key="2">
    <source>
        <dbReference type="ARBA" id="ARBA00022670"/>
    </source>
</evidence>
<dbReference type="Proteomes" id="UP000002527">
    <property type="component" value="Chromosome"/>
</dbReference>
<keyword evidence="4" id="KW-0378">Hydrolase</keyword>
<dbReference type="Gene3D" id="6.10.250.3150">
    <property type="match status" value="1"/>
</dbReference>
<dbReference type="PANTHER" id="PTHR47053:SF1">
    <property type="entry name" value="MUREIN DD-ENDOPEPTIDASE MEPH-RELATED"/>
    <property type="match status" value="1"/>
</dbReference>
<dbReference type="AlphaFoldDB" id="Q72XS3"/>
<evidence type="ECO:0000256" key="6">
    <source>
        <dbReference type="SAM" id="Coils"/>
    </source>
</evidence>
<dbReference type="HOGENOM" id="CLU_050641_0_0_9"/>
<feature type="transmembrane region" description="Helical" evidence="8">
    <location>
        <begin position="20"/>
        <end position="38"/>
    </location>
</feature>
<keyword evidence="8" id="KW-1133">Transmembrane helix</keyword>
<organism evidence="10 11">
    <name type="scientific">Bacillus cereus (strain ATCC 10987 / NRS 248)</name>
    <dbReference type="NCBI Taxonomy" id="222523"/>
    <lineage>
        <taxon>Bacteria</taxon>
        <taxon>Bacillati</taxon>
        <taxon>Bacillota</taxon>
        <taxon>Bacilli</taxon>
        <taxon>Bacillales</taxon>
        <taxon>Bacillaceae</taxon>
        <taxon>Bacillus</taxon>
        <taxon>Bacillus cereus group</taxon>
    </lineage>
</organism>
<dbReference type="InterPro" id="IPR000064">
    <property type="entry name" value="NLP_P60_dom"/>
</dbReference>
<evidence type="ECO:0000259" key="9">
    <source>
        <dbReference type="PROSITE" id="PS51935"/>
    </source>
</evidence>
<sequence length="513" mass="56944">MRFFLCLKKLLKLYTYIQKYAYFAIVLHIILHLFYKSVTLAKKIPNYGINFIGYIRKKKKESGVKNKMKKLKMASCALVAGLMFSGLTPNVFAEDKISDVKSQINTQNDTLHKQQQERDELQKQMNDLNKTIQGLDKSVQENAAKLDETTKKVADTEQLIEKKNKDIAELQTKIAKREELLRKRLVALQEQPNTNVVTEVLVNSKNLADLVDRLNSVSKILESDEDIMKTQQEDQANVKKDVETVKTKQKELKEAQAQIETAKKELDVEKEKKAAAVNDLSGKMDTVVTSMTSTEDQLKELEQQALKLQQIAEKEAQEKAAQEVAAQKQAEQAAQQAQAQQAPAQPAQTQAEPVAPANNAVQAPKEESKKEEPKKKEEKKATPAPTPVPGNDDGGRQDVVSKAKGLVGLKYVWGSASISNGGFDCSGLISYVYGLGRQDTRGLWNSVQKISPSEAKPGDLIFLQGTYREGVSHVGIYIGGGQMIHAADESTGVTYGSVNSSYNQKHFLGYGRL</sequence>
<feature type="domain" description="NlpC/P60" evidence="9">
    <location>
        <begin position="393"/>
        <end position="513"/>
    </location>
</feature>
<keyword evidence="6" id="KW-0175">Coiled coil</keyword>
<keyword evidence="3" id="KW-0732">Signal</keyword>
<reference evidence="10 11" key="1">
    <citation type="journal article" date="2004" name="Nucleic Acids Res.">
        <title>The genome sequence of Bacillus cereus ATCC 10987 reveals metabolic adaptations and a large plasmid related to Bacillus anthracis pXO1.</title>
        <authorList>
            <person name="Rasko D.A."/>
            <person name="Ravel J."/>
            <person name="Okstad O.A."/>
            <person name="Helgason E."/>
            <person name="Cer R.Z."/>
            <person name="Jiang L."/>
            <person name="Shores K.A."/>
            <person name="Fouts D.E."/>
            <person name="Tourasse N.J."/>
            <person name="Angiuoli S.V."/>
            <person name="Kolonay J."/>
            <person name="Nelson W.C."/>
            <person name="Kolsto A.-B."/>
            <person name="Fraser C.M."/>
            <person name="Read T.D."/>
        </authorList>
    </citation>
    <scope>NUCLEOTIDE SEQUENCE [LARGE SCALE GENOMIC DNA]</scope>
    <source>
        <strain evidence="11">ATCC 10987 / NRS 248</strain>
    </source>
</reference>
<evidence type="ECO:0000313" key="10">
    <source>
        <dbReference type="EMBL" id="AAS44201.1"/>
    </source>
</evidence>
<dbReference type="InterPro" id="IPR038765">
    <property type="entry name" value="Papain-like_cys_pep_sf"/>
</dbReference>
<evidence type="ECO:0000256" key="5">
    <source>
        <dbReference type="ARBA" id="ARBA00022807"/>
    </source>
</evidence>
<feature type="compositionally biased region" description="Low complexity" evidence="7">
    <location>
        <begin position="335"/>
        <end position="363"/>
    </location>
</feature>
<evidence type="ECO:0000256" key="4">
    <source>
        <dbReference type="ARBA" id="ARBA00022801"/>
    </source>
</evidence>
<comment type="similarity">
    <text evidence="1">Belongs to the peptidase C40 family.</text>
</comment>
<name>Q72XS3_BACC1</name>